<dbReference type="EMBL" id="LAZR01000762">
    <property type="protein sequence ID" value="KKN58458.1"/>
    <property type="molecule type" value="Genomic_DNA"/>
</dbReference>
<name>A0A0F9UXX2_9ZZZZ</name>
<sequence>MPKKQTDMGDEGQVQGRRDKTRIAKEQEQEELRQVLQTQVGRAIIYRLMRECGTYHSVFDTNALVMAFNEGRRHVGLTLLEEVLTDHNNAYIMMQHEANEKDK</sequence>
<accession>A0A0F9UXX2</accession>
<dbReference type="AlphaFoldDB" id="A0A0F9UXX2"/>
<dbReference type="InterPro" id="IPR057447">
    <property type="entry name" value="Bbp19-like_phage"/>
</dbReference>
<comment type="caution">
    <text evidence="3">The sequence shown here is derived from an EMBL/GenBank/DDBJ whole genome shotgun (WGS) entry which is preliminary data.</text>
</comment>
<evidence type="ECO:0000259" key="2">
    <source>
        <dbReference type="Pfam" id="PF25181"/>
    </source>
</evidence>
<dbReference type="Pfam" id="PF25181">
    <property type="entry name" value="Phage_Bbp19"/>
    <property type="match status" value="1"/>
</dbReference>
<proteinExistence type="predicted"/>
<protein>
    <recommendedName>
        <fullName evidence="2">Bbp19-like phage domain-containing protein</fullName>
    </recommendedName>
</protein>
<organism evidence="3">
    <name type="scientific">marine sediment metagenome</name>
    <dbReference type="NCBI Taxonomy" id="412755"/>
    <lineage>
        <taxon>unclassified sequences</taxon>
        <taxon>metagenomes</taxon>
        <taxon>ecological metagenomes</taxon>
    </lineage>
</organism>
<evidence type="ECO:0000256" key="1">
    <source>
        <dbReference type="SAM" id="MobiDB-lite"/>
    </source>
</evidence>
<gene>
    <name evidence="3" type="ORF">LCGC14_0551900</name>
</gene>
<feature type="region of interest" description="Disordered" evidence="1">
    <location>
        <begin position="1"/>
        <end position="29"/>
    </location>
</feature>
<feature type="compositionally biased region" description="Basic and acidic residues" evidence="1">
    <location>
        <begin position="16"/>
        <end position="29"/>
    </location>
</feature>
<evidence type="ECO:0000313" key="3">
    <source>
        <dbReference type="EMBL" id="KKN58458.1"/>
    </source>
</evidence>
<feature type="domain" description="Bbp19-like phage" evidence="2">
    <location>
        <begin position="33"/>
        <end position="92"/>
    </location>
</feature>
<reference evidence="3" key="1">
    <citation type="journal article" date="2015" name="Nature">
        <title>Complex archaea that bridge the gap between prokaryotes and eukaryotes.</title>
        <authorList>
            <person name="Spang A."/>
            <person name="Saw J.H."/>
            <person name="Jorgensen S.L."/>
            <person name="Zaremba-Niedzwiedzka K."/>
            <person name="Martijn J."/>
            <person name="Lind A.E."/>
            <person name="van Eijk R."/>
            <person name="Schleper C."/>
            <person name="Guy L."/>
            <person name="Ettema T.J."/>
        </authorList>
    </citation>
    <scope>NUCLEOTIDE SEQUENCE</scope>
</reference>